<evidence type="ECO:0008006" key="4">
    <source>
        <dbReference type="Google" id="ProtNLM"/>
    </source>
</evidence>
<dbReference type="PROSITE" id="PS51257">
    <property type="entry name" value="PROKAR_LIPOPROTEIN"/>
    <property type="match status" value="1"/>
</dbReference>
<accession>A0ABU4PM89</accession>
<evidence type="ECO:0000313" key="3">
    <source>
        <dbReference type="Proteomes" id="UP001279660"/>
    </source>
</evidence>
<keyword evidence="3" id="KW-1185">Reference proteome</keyword>
<evidence type="ECO:0000313" key="2">
    <source>
        <dbReference type="EMBL" id="MDX5985256.1"/>
    </source>
</evidence>
<dbReference type="EMBL" id="JAWXXV010000001">
    <property type="protein sequence ID" value="MDX5985256.1"/>
    <property type="molecule type" value="Genomic_DNA"/>
</dbReference>
<sequence>MRRTALLALLALAGCHRADPKPAATPTPVGLEAAAIQAGVIPDPASTDITGLYARESDRVCIVPSATAYRIGVFVDYDEQQNCGGSGIVTRVGETLHITLGSGGEAGDSACSFDARFEGDRIVFPPRVPEGCQKICLHRASIAALDVARLSDSISEASTLRDSRGRLLCASGG</sequence>
<organism evidence="2 3">
    <name type="scientific">Sphingomonas echinoides</name>
    <dbReference type="NCBI Taxonomy" id="59803"/>
    <lineage>
        <taxon>Bacteria</taxon>
        <taxon>Pseudomonadati</taxon>
        <taxon>Pseudomonadota</taxon>
        <taxon>Alphaproteobacteria</taxon>
        <taxon>Sphingomonadales</taxon>
        <taxon>Sphingomonadaceae</taxon>
        <taxon>Sphingomonas</taxon>
    </lineage>
</organism>
<feature type="signal peptide" evidence="1">
    <location>
        <begin position="1"/>
        <end position="18"/>
    </location>
</feature>
<evidence type="ECO:0000256" key="1">
    <source>
        <dbReference type="SAM" id="SignalP"/>
    </source>
</evidence>
<name>A0ABU4PM89_9SPHN</name>
<protein>
    <recommendedName>
        <fullName evidence="4">Lipoprotein</fullName>
    </recommendedName>
</protein>
<gene>
    <name evidence="2" type="ORF">SIL82_13435</name>
</gene>
<keyword evidence="1" id="KW-0732">Signal</keyword>
<dbReference type="RefSeq" id="WP_010408544.1">
    <property type="nucleotide sequence ID" value="NZ_JAWXXV010000001.1"/>
</dbReference>
<feature type="chain" id="PRO_5045057170" description="Lipoprotein" evidence="1">
    <location>
        <begin position="19"/>
        <end position="173"/>
    </location>
</feature>
<dbReference type="Proteomes" id="UP001279660">
    <property type="component" value="Unassembled WGS sequence"/>
</dbReference>
<reference evidence="2 3" key="1">
    <citation type="submission" date="2023-11" db="EMBL/GenBank/DDBJ databases">
        <title>MicrobeMod: A computational toolkit for identifying prokaryotic methylation and restriction-modification with nanopore sequencing.</title>
        <authorList>
            <person name="Crits-Christoph A."/>
            <person name="Kang S.C."/>
            <person name="Lee H."/>
            <person name="Ostrov N."/>
        </authorList>
    </citation>
    <scope>NUCLEOTIDE SEQUENCE [LARGE SCALE GENOMIC DNA]</scope>
    <source>
        <strain evidence="2 3">ATCC 14820</strain>
    </source>
</reference>
<comment type="caution">
    <text evidence="2">The sequence shown here is derived from an EMBL/GenBank/DDBJ whole genome shotgun (WGS) entry which is preliminary data.</text>
</comment>
<proteinExistence type="predicted"/>